<dbReference type="PANTHER" id="PTHR32331">
    <property type="entry name" value="UPF0313 PROTEIN YGIQ"/>
    <property type="match status" value="1"/>
</dbReference>
<evidence type="ECO:0000256" key="1">
    <source>
        <dbReference type="ARBA" id="ARBA00022485"/>
    </source>
</evidence>
<evidence type="ECO:0000256" key="4">
    <source>
        <dbReference type="ARBA" id="ARBA00023004"/>
    </source>
</evidence>
<feature type="binding site" evidence="6">
    <location>
        <position position="628"/>
    </location>
    <ligand>
        <name>[4Fe-4S] cluster</name>
        <dbReference type="ChEBI" id="CHEBI:49883"/>
        <note>4Fe-4S-S-AdoMet</note>
    </ligand>
</feature>
<evidence type="ECO:0000256" key="5">
    <source>
        <dbReference type="ARBA" id="ARBA00023014"/>
    </source>
</evidence>
<evidence type="ECO:0000256" key="7">
    <source>
        <dbReference type="SAM" id="MobiDB-lite"/>
    </source>
</evidence>
<evidence type="ECO:0000313" key="10">
    <source>
        <dbReference type="Proteomes" id="UP001304970"/>
    </source>
</evidence>
<gene>
    <name evidence="9" type="ORF">MsAm2_00160</name>
</gene>
<feature type="binding site" evidence="6">
    <location>
        <position position="632"/>
    </location>
    <ligand>
        <name>[4Fe-4S] cluster</name>
        <dbReference type="ChEBI" id="CHEBI:49883"/>
        <note>4Fe-4S-S-AdoMet</note>
    </ligand>
</feature>
<dbReference type="InterPro" id="IPR022946">
    <property type="entry name" value="UPF0313"/>
</dbReference>
<name>A0AA96ZW75_9EURY</name>
<dbReference type="NCBIfam" id="TIGR03904">
    <property type="entry name" value="SAM_YgiQ"/>
    <property type="match status" value="1"/>
</dbReference>
<comment type="similarity">
    <text evidence="6">Belongs to the UPF0313 family.</text>
</comment>
<dbReference type="InterPro" id="IPR007197">
    <property type="entry name" value="rSAM"/>
</dbReference>
<dbReference type="Pfam" id="PF08497">
    <property type="entry name" value="Radical_SAM_N"/>
    <property type="match status" value="1"/>
</dbReference>
<dbReference type="InterPro" id="IPR024560">
    <property type="entry name" value="UPF0313_C"/>
</dbReference>
<feature type="region of interest" description="Disordered" evidence="7">
    <location>
        <begin position="1"/>
        <end position="40"/>
    </location>
</feature>
<evidence type="ECO:0000256" key="6">
    <source>
        <dbReference type="HAMAP-Rule" id="MF_01251"/>
    </source>
</evidence>
<dbReference type="EMBL" id="CP131061">
    <property type="protein sequence ID" value="WNY26256.1"/>
    <property type="molecule type" value="Genomic_DNA"/>
</dbReference>
<keyword evidence="3 6" id="KW-0479">Metal-binding</keyword>
<dbReference type="AlphaFoldDB" id="A0AA96ZW75"/>
<proteinExistence type="inferred from homology"/>
<evidence type="ECO:0000256" key="2">
    <source>
        <dbReference type="ARBA" id="ARBA00022691"/>
    </source>
</evidence>
<dbReference type="SFLD" id="SFLDS00029">
    <property type="entry name" value="Radical_SAM"/>
    <property type="match status" value="1"/>
</dbReference>
<evidence type="ECO:0000256" key="3">
    <source>
        <dbReference type="ARBA" id="ARBA00022723"/>
    </source>
</evidence>
<dbReference type="InterPro" id="IPR058240">
    <property type="entry name" value="rSAM_sf"/>
</dbReference>
<dbReference type="InterPro" id="IPR006638">
    <property type="entry name" value="Elp3/MiaA/NifB-like_rSAM"/>
</dbReference>
<organism evidence="9 10">
    <name type="scientific">Methanolapillus ohkumae</name>
    <dbReference type="NCBI Taxonomy" id="3028298"/>
    <lineage>
        <taxon>Archaea</taxon>
        <taxon>Methanobacteriati</taxon>
        <taxon>Methanobacteriota</taxon>
        <taxon>Stenosarchaea group</taxon>
        <taxon>Methanomicrobia</taxon>
        <taxon>Methanosarcinales</taxon>
        <taxon>Methanosarcinaceae</taxon>
        <taxon>Methanolapillus</taxon>
    </lineage>
</organism>
<dbReference type="HAMAP" id="MF_01251">
    <property type="entry name" value="UPF0313"/>
    <property type="match status" value="1"/>
</dbReference>
<dbReference type="SFLD" id="SFLDG01069">
    <property type="entry name" value="UPF0313"/>
    <property type="match status" value="1"/>
</dbReference>
<keyword evidence="2 6" id="KW-0949">S-adenosyl-L-methionine</keyword>
<dbReference type="SMART" id="SM00729">
    <property type="entry name" value="Elp3"/>
    <property type="match status" value="1"/>
</dbReference>
<feature type="domain" description="Radical SAM core" evidence="8">
    <location>
        <begin position="614"/>
        <end position="883"/>
    </location>
</feature>
<dbReference type="GO" id="GO:0005506">
    <property type="term" value="F:iron ion binding"/>
    <property type="evidence" value="ECO:0007669"/>
    <property type="project" value="UniProtKB-UniRule"/>
</dbReference>
<keyword evidence="5 6" id="KW-0411">Iron-sulfur</keyword>
<reference evidence="9 10" key="1">
    <citation type="submission" date="2023-07" db="EMBL/GenBank/DDBJ databases">
        <title>Closed genome sequence of Methanosarcinaceae archaeon Am2.</title>
        <authorList>
            <person name="Poehlein A."/>
            <person name="Protasov E."/>
            <person name="Platt K."/>
            <person name="Reeh H."/>
            <person name="Daniel R."/>
            <person name="Brune A."/>
        </authorList>
    </citation>
    <scope>NUCLEOTIDE SEQUENCE [LARGE SCALE GENOMIC DNA]</scope>
    <source>
        <strain evidence="9 10">Am2</strain>
    </source>
</reference>
<protein>
    <recommendedName>
        <fullName evidence="8">Radical SAM core domain-containing protein</fullName>
    </recommendedName>
</protein>
<sequence length="914" mass="102535">MDQKKTVAGSPQNKSPGKKPDRKSRADSKKSKLKAKSKAIPVGQAGVHGVVEIGKAGERKTVVASEKKVGTLGARGKIPSVDEIEKRQRILESQKQNEIKNAPSVLAEKKADKHSRLAGRIVGQMGVSLRENKNKEVSPSTNFQSEKRQNTNKSNSDGMSVWKNAPFKNDDFKKQTDLRKKDDLKKGKRFEKEKDFEKTNSKNQYSKMDPKSENQKNKSKERKTKERDERDSDFSKKNVVGLPAFEERRKNSKFKTADFLPMSLSEARAKGWDELDIILVSGDAYVDHPGFGTAIIGRVLESAGFSIGVIAQPDWTKKESFEILGKPRLFFSVSAGNTDSLVNNYTPLLNKRESDAYSPGGKPGLRPDRAVISYANRIREAYPDVPVVAGGIEASLRRFAEFDYLSNTVRQSVLADAPIDLIVYGMGELQITEIAKRLDAGEKIETLRDIPGTVWKMQTKEWKNDFSGKIPKPDLDLSDVDSPEIDLMDSDSIHSNSIHSNSIHFNSIHSNSIHSNSIHSNSIHSNSIHSPDSMIELPSFADVFESKEQYAWAFRLIYGNQNPVTGRSLAQVHPKTVIVQNPPMRPLTEPEMDFIYELPYTRMEHPSYTEPVPGLDVVRFSITSHRGCFGGCSFCAITQHQGRAISNRSEDSIIREAVLISESAGFGGIISGVGGPSANMYGMTCPGWEKRGACTHKNCLVPHVCPSLRTDHSRMLSLLKRLREIPDVKKVLTGYGVRFDLAVLDDEYLETLCKYHVGGQLKVAPEHFCDPVTAIMRKPNRAAFEKFENKFKEINKRLDMKQFLVTFQISGHPGCTIENAIEMAEYIRDNNRYTEQVQDFTPTPMTISTCMFHTGLNPFTMEKIHVPVTRTEKKIQRSLLQFRNPENQKIIQETLIKAGREDLIGNGWNCLVKK</sequence>
<dbReference type="Proteomes" id="UP001304970">
    <property type="component" value="Chromosome"/>
</dbReference>
<dbReference type="PANTHER" id="PTHR32331:SF0">
    <property type="entry name" value="UPF0313 PROTEIN YGIQ"/>
    <property type="match status" value="1"/>
</dbReference>
<dbReference type="InterPro" id="IPR023404">
    <property type="entry name" value="rSAM_horseshoe"/>
</dbReference>
<evidence type="ECO:0000313" key="9">
    <source>
        <dbReference type="EMBL" id="WNY26256.1"/>
    </source>
</evidence>
<comment type="cofactor">
    <cofactor evidence="6">
        <name>[4Fe-4S] cluster</name>
        <dbReference type="ChEBI" id="CHEBI:49883"/>
    </cofactor>
    <text evidence="6">Binds 1 [4Fe-4S] cluster. The cluster is coordinated with 3 cysteines and an exchangeable S-adenosyl-L-methionine.</text>
</comment>
<keyword evidence="4 6" id="KW-0408">Iron</keyword>
<keyword evidence="10" id="KW-1185">Reference proteome</keyword>
<feature type="compositionally biased region" description="Basic and acidic residues" evidence="7">
    <location>
        <begin position="208"/>
        <end position="235"/>
    </location>
</feature>
<dbReference type="Gene3D" id="3.80.30.20">
    <property type="entry name" value="tm_1862 like domain"/>
    <property type="match status" value="1"/>
</dbReference>
<dbReference type="GO" id="GO:0051539">
    <property type="term" value="F:4 iron, 4 sulfur cluster binding"/>
    <property type="evidence" value="ECO:0007669"/>
    <property type="project" value="UniProtKB-KW"/>
</dbReference>
<dbReference type="InterPro" id="IPR013704">
    <property type="entry name" value="UPF0313_N"/>
</dbReference>
<evidence type="ECO:0000259" key="8">
    <source>
        <dbReference type="PROSITE" id="PS51918"/>
    </source>
</evidence>
<accession>A0AA96ZW75</accession>
<dbReference type="PROSITE" id="PS51918">
    <property type="entry name" value="RADICAL_SAM"/>
    <property type="match status" value="1"/>
</dbReference>
<feature type="compositionally biased region" description="Basic and acidic residues" evidence="7">
    <location>
        <begin position="168"/>
        <end position="200"/>
    </location>
</feature>
<feature type="region of interest" description="Disordered" evidence="7">
    <location>
        <begin position="92"/>
        <end position="235"/>
    </location>
</feature>
<dbReference type="GO" id="GO:0003824">
    <property type="term" value="F:catalytic activity"/>
    <property type="evidence" value="ECO:0007669"/>
    <property type="project" value="InterPro"/>
</dbReference>
<dbReference type="SUPFAM" id="SSF102114">
    <property type="entry name" value="Radical SAM enzymes"/>
    <property type="match status" value="1"/>
</dbReference>
<keyword evidence="1 6" id="KW-0004">4Fe-4S</keyword>
<feature type="binding site" evidence="6">
    <location>
        <position position="635"/>
    </location>
    <ligand>
        <name>[4Fe-4S] cluster</name>
        <dbReference type="ChEBI" id="CHEBI:49883"/>
        <note>4Fe-4S-S-AdoMet</note>
    </ligand>
</feature>
<dbReference type="Pfam" id="PF04055">
    <property type="entry name" value="Radical_SAM"/>
    <property type="match status" value="1"/>
</dbReference>
<dbReference type="Pfam" id="PF11842">
    <property type="entry name" value="DUF3362"/>
    <property type="match status" value="1"/>
</dbReference>